<dbReference type="InterPro" id="IPR036322">
    <property type="entry name" value="WD40_repeat_dom_sf"/>
</dbReference>
<dbReference type="GO" id="GO:0005737">
    <property type="term" value="C:cytoplasm"/>
    <property type="evidence" value="ECO:0007669"/>
    <property type="project" value="TreeGrafter"/>
</dbReference>
<dbReference type="PANTHER" id="PTHR44414:SF1">
    <property type="entry name" value="PROTEIN NEDD1"/>
    <property type="match status" value="1"/>
</dbReference>
<reference evidence="3" key="3">
    <citation type="submission" date="2019-08" db="EMBL/GenBank/DDBJ databases">
        <authorList>
            <consortium name="Photinus pyralis genome working group"/>
            <person name="Fallon T.R."/>
            <person name="Sander Lower S.E."/>
            <person name="Weng J.-K."/>
        </authorList>
    </citation>
    <scope>NUCLEOTIDE SEQUENCE</scope>
    <source>
        <strain evidence="3">1611_PpyrPB1</strain>
        <tissue evidence="3">Whole body</tissue>
    </source>
</reference>
<name>A0A1Y1N5M3_PHOPY</name>
<dbReference type="InterPro" id="IPR001680">
    <property type="entry name" value="WD40_rpt"/>
</dbReference>
<gene>
    <name evidence="3" type="ORF">PPYR_14518</name>
</gene>
<dbReference type="GO" id="GO:0043015">
    <property type="term" value="F:gamma-tubulin binding"/>
    <property type="evidence" value="ECO:0007669"/>
    <property type="project" value="TreeGrafter"/>
</dbReference>
<evidence type="ECO:0000256" key="1">
    <source>
        <dbReference type="PROSITE-ProRule" id="PRU00221"/>
    </source>
</evidence>
<dbReference type="OrthoDB" id="1602884at2759"/>
<organism evidence="2">
    <name type="scientific">Photinus pyralis</name>
    <name type="common">Common eastern firefly</name>
    <name type="synonym">Lampyris pyralis</name>
    <dbReference type="NCBI Taxonomy" id="7054"/>
    <lineage>
        <taxon>Eukaryota</taxon>
        <taxon>Metazoa</taxon>
        <taxon>Ecdysozoa</taxon>
        <taxon>Arthropoda</taxon>
        <taxon>Hexapoda</taxon>
        <taxon>Insecta</taxon>
        <taxon>Pterygota</taxon>
        <taxon>Neoptera</taxon>
        <taxon>Endopterygota</taxon>
        <taxon>Coleoptera</taxon>
        <taxon>Polyphaga</taxon>
        <taxon>Elateriformia</taxon>
        <taxon>Elateroidea</taxon>
        <taxon>Lampyridae</taxon>
        <taxon>Lampyrinae</taxon>
        <taxon>Photinus</taxon>
    </lineage>
</organism>
<evidence type="ECO:0000313" key="2">
    <source>
        <dbReference type="EMBL" id="JAV92758.1"/>
    </source>
</evidence>
<dbReference type="Gene3D" id="2.130.10.10">
    <property type="entry name" value="YVTN repeat-like/Quinoprotein amine dehydrogenase"/>
    <property type="match status" value="2"/>
</dbReference>
<dbReference type="GO" id="GO:0005813">
    <property type="term" value="C:centrosome"/>
    <property type="evidence" value="ECO:0007669"/>
    <property type="project" value="TreeGrafter"/>
</dbReference>
<sequence>MSIIATSSDDIKFHEWSEGDLKLYYRPTNSHEGPVKTISWGRDGNWLVIVPNSGPAEVISIKGNVKVLQTLHNIHHPTCAAFHNNTKKNIVIGTLSGQVLVYDIKAQNIKKRFPRASAPILDVRYNSKDSHVAASCENGDILLYNYLTTNLSSLYKVPKSDSVSAINFHRSQRNLFAAGSEEGMVACWDINTNQILCDVSAHHARVTDLTLSPIRNDLIITSGMDRRVAFYDLAAKKCVIELEVSNSTTALDYSACGTYLGLGSQNGNVIVYDSRNFRQPFSAFVAHADKRIHHLFFQKAIFSGAVSEHGSFDIAPEEPVPPPTKKIGDSLSFITCDDSNDQDISQKAPQDVGDSFLVALGLNSTSHLSDREISTAMETTDDFRKRPDTTKRISFLANQPSENIVAMKTPANSAKQISSTPKYLTEHLPISESPIISSNVCQGTCGNSIGDIKQMIKDTIKEENQILADRFAKEVAIQVANFKKEFTWEVADAVGHIRRHLLDLQMSIVKQFVDIETKIDTINNTPIREYVCDEYLIRKNDELLQEIESLRAQLREKNYRKF</sequence>
<protein>
    <submittedName>
        <fullName evidence="2">Uncharacterized protein</fullName>
    </submittedName>
</protein>
<reference evidence="2" key="1">
    <citation type="journal article" date="2016" name="Sci. Rep.">
        <title>Molecular characterization of firefly nuptial gifts: a multi-omics approach sheds light on postcopulatory sexual selection.</title>
        <authorList>
            <person name="Al-Wathiqui N."/>
            <person name="Fallon T.R."/>
            <person name="South A."/>
            <person name="Weng J.K."/>
            <person name="Lewis S.M."/>
        </authorList>
    </citation>
    <scope>NUCLEOTIDE SEQUENCE</scope>
</reference>
<feature type="repeat" description="WD" evidence="1">
    <location>
        <begin position="199"/>
        <end position="241"/>
    </location>
</feature>
<keyword evidence="1" id="KW-0853">WD repeat</keyword>
<evidence type="ECO:0000313" key="3">
    <source>
        <dbReference type="EMBL" id="KAB0792559.1"/>
    </source>
</evidence>
<evidence type="ECO:0000313" key="4">
    <source>
        <dbReference type="Proteomes" id="UP000327044"/>
    </source>
</evidence>
<dbReference type="EMBL" id="VVIM01000010">
    <property type="protein sequence ID" value="KAB0792559.1"/>
    <property type="molecule type" value="Genomic_DNA"/>
</dbReference>
<dbReference type="InterPro" id="IPR015943">
    <property type="entry name" value="WD40/YVTN_repeat-like_dom_sf"/>
</dbReference>
<accession>A0A1Y1N5M3</accession>
<proteinExistence type="predicted"/>
<dbReference type="GO" id="GO:0000922">
    <property type="term" value="C:spindle pole"/>
    <property type="evidence" value="ECO:0007669"/>
    <property type="project" value="TreeGrafter"/>
</dbReference>
<dbReference type="PANTHER" id="PTHR44414">
    <property type="entry name" value="PROTEIN NEDD1"/>
    <property type="match status" value="1"/>
</dbReference>
<dbReference type="GO" id="GO:0036064">
    <property type="term" value="C:ciliary basal body"/>
    <property type="evidence" value="ECO:0007669"/>
    <property type="project" value="TreeGrafter"/>
</dbReference>
<dbReference type="SUPFAM" id="SSF50978">
    <property type="entry name" value="WD40 repeat-like"/>
    <property type="match status" value="1"/>
</dbReference>
<dbReference type="GO" id="GO:0007020">
    <property type="term" value="P:microtubule nucleation"/>
    <property type="evidence" value="ECO:0007669"/>
    <property type="project" value="TreeGrafter"/>
</dbReference>
<dbReference type="GO" id="GO:0005814">
    <property type="term" value="C:centriole"/>
    <property type="evidence" value="ECO:0007669"/>
    <property type="project" value="TreeGrafter"/>
</dbReference>
<dbReference type="InterPro" id="IPR052818">
    <property type="entry name" value="NEDD1_Spindle_Assembly"/>
</dbReference>
<reference evidence="3 4" key="2">
    <citation type="journal article" date="2018" name="Elife">
        <title>Firefly genomes illuminate parallel origins of bioluminescence in beetles.</title>
        <authorList>
            <person name="Fallon T.R."/>
            <person name="Lower S.E."/>
            <person name="Chang C.H."/>
            <person name="Bessho-Uehara M."/>
            <person name="Martin G.J."/>
            <person name="Bewick A.J."/>
            <person name="Behringer M."/>
            <person name="Debat H.J."/>
            <person name="Wong I."/>
            <person name="Day J.C."/>
            <person name="Suvorov A."/>
            <person name="Silva C.J."/>
            <person name="Stanger-Hall K.F."/>
            <person name="Hall D.W."/>
            <person name="Schmitz R.J."/>
            <person name="Nelson D.R."/>
            <person name="Lewis S.M."/>
            <person name="Shigenobu S."/>
            <person name="Bybee S.M."/>
            <person name="Larracuente A.M."/>
            <person name="Oba Y."/>
            <person name="Weng J.K."/>
        </authorList>
    </citation>
    <scope>NUCLEOTIDE SEQUENCE [LARGE SCALE GENOMIC DNA]</scope>
    <source>
        <strain evidence="3">1611_PpyrPB1</strain>
        <tissue evidence="3">Whole body</tissue>
    </source>
</reference>
<dbReference type="EMBL" id="GEZM01013090">
    <property type="protein sequence ID" value="JAV92758.1"/>
    <property type="molecule type" value="Transcribed_RNA"/>
</dbReference>
<dbReference type="SMART" id="SM00320">
    <property type="entry name" value="WD40"/>
    <property type="match status" value="6"/>
</dbReference>
<keyword evidence="4" id="KW-1185">Reference proteome</keyword>
<dbReference type="PROSITE" id="PS50082">
    <property type="entry name" value="WD_REPEATS_2"/>
    <property type="match status" value="1"/>
</dbReference>
<dbReference type="Proteomes" id="UP000327044">
    <property type="component" value="Unassembled WGS sequence"/>
</dbReference>
<dbReference type="InParanoid" id="A0A1Y1N5M3"/>
<dbReference type="GO" id="GO:0000278">
    <property type="term" value="P:mitotic cell cycle"/>
    <property type="evidence" value="ECO:0007669"/>
    <property type="project" value="TreeGrafter"/>
</dbReference>
<dbReference type="AlphaFoldDB" id="A0A1Y1N5M3"/>